<proteinExistence type="inferred from homology"/>
<reference evidence="11" key="1">
    <citation type="submission" date="2018-03" db="EMBL/GenBank/DDBJ databases">
        <authorList>
            <person name="Sun L."/>
            <person name="Liu H."/>
            <person name="Chen W."/>
            <person name="Huang K."/>
            <person name="Liu W."/>
            <person name="Gao X."/>
        </authorList>
    </citation>
    <scope>NUCLEOTIDE SEQUENCE [LARGE SCALE GENOMIC DNA]</scope>
    <source>
        <strain evidence="11">SH9</strain>
    </source>
</reference>
<dbReference type="PANTHER" id="PTHR42718:SF9">
    <property type="entry name" value="MAJOR FACILITATOR SUPERFAMILY MULTIDRUG TRANSPORTER MFSC"/>
    <property type="match status" value="1"/>
</dbReference>
<feature type="transmembrane region" description="Helical" evidence="8">
    <location>
        <begin position="109"/>
        <end position="130"/>
    </location>
</feature>
<feature type="transmembrane region" description="Helical" evidence="8">
    <location>
        <begin position="52"/>
        <end position="72"/>
    </location>
</feature>
<keyword evidence="7 8" id="KW-0472">Membrane</keyword>
<name>A0A2T1HUK0_9HYPH</name>
<dbReference type="EMBL" id="PVZS01000008">
    <property type="protein sequence ID" value="PSC05327.1"/>
    <property type="molecule type" value="Genomic_DNA"/>
</dbReference>
<dbReference type="OrthoDB" id="9812221at2"/>
<keyword evidence="11" id="KW-1185">Reference proteome</keyword>
<evidence type="ECO:0000259" key="9">
    <source>
        <dbReference type="PROSITE" id="PS50850"/>
    </source>
</evidence>
<dbReference type="AlphaFoldDB" id="A0A2T1HUK0"/>
<evidence type="ECO:0000256" key="4">
    <source>
        <dbReference type="ARBA" id="ARBA00022475"/>
    </source>
</evidence>
<dbReference type="PROSITE" id="PS51257">
    <property type="entry name" value="PROKAR_LIPOPROTEIN"/>
    <property type="match status" value="1"/>
</dbReference>
<feature type="transmembrane region" description="Helical" evidence="8">
    <location>
        <begin position="231"/>
        <end position="248"/>
    </location>
</feature>
<feature type="transmembrane region" description="Helical" evidence="8">
    <location>
        <begin position="482"/>
        <end position="504"/>
    </location>
</feature>
<evidence type="ECO:0000256" key="8">
    <source>
        <dbReference type="SAM" id="Phobius"/>
    </source>
</evidence>
<feature type="transmembrane region" description="Helical" evidence="8">
    <location>
        <begin position="302"/>
        <end position="326"/>
    </location>
</feature>
<dbReference type="CDD" id="cd17503">
    <property type="entry name" value="MFS_LmrB_MDR_like"/>
    <property type="match status" value="1"/>
</dbReference>
<keyword evidence="5 8" id="KW-0812">Transmembrane</keyword>
<feature type="transmembrane region" description="Helical" evidence="8">
    <location>
        <begin position="137"/>
        <end position="160"/>
    </location>
</feature>
<feature type="transmembrane region" description="Helical" evidence="8">
    <location>
        <begin position="166"/>
        <end position="189"/>
    </location>
</feature>
<dbReference type="InterPro" id="IPR036259">
    <property type="entry name" value="MFS_trans_sf"/>
</dbReference>
<dbReference type="InterPro" id="IPR020846">
    <property type="entry name" value="MFS_dom"/>
</dbReference>
<keyword evidence="6 8" id="KW-1133">Transmembrane helix</keyword>
<feature type="transmembrane region" description="Helical" evidence="8">
    <location>
        <begin position="406"/>
        <end position="423"/>
    </location>
</feature>
<dbReference type="PROSITE" id="PS50850">
    <property type="entry name" value="MFS"/>
    <property type="match status" value="1"/>
</dbReference>
<dbReference type="SUPFAM" id="SSF103473">
    <property type="entry name" value="MFS general substrate transporter"/>
    <property type="match status" value="1"/>
</dbReference>
<comment type="subcellular location">
    <subcellularLocation>
        <location evidence="1">Cell membrane</location>
        <topology evidence="1">Multi-pass membrane protein</topology>
    </subcellularLocation>
</comment>
<evidence type="ECO:0000256" key="3">
    <source>
        <dbReference type="ARBA" id="ARBA00022448"/>
    </source>
</evidence>
<dbReference type="InterPro" id="IPR004638">
    <property type="entry name" value="EmrB-like"/>
</dbReference>
<evidence type="ECO:0000313" key="10">
    <source>
        <dbReference type="EMBL" id="PSC05327.1"/>
    </source>
</evidence>
<sequence length="528" mass="55692">MAPVARPSIQAWAGFACMGVGMFMAILDVQVVATSLPTIRTALGMSEDEVSWIQTAYLIAEIVAIPLTGLLTRTLSMRWLFVAAVLLFTLASAGCASSGSFGALIGWRLLQGLSGGTLIPSVFAAVFLLFDERDQTLATTFAGVLAVLAPTLGPVVGGWITDAYSWRWLFLINLAPGLVAGFLAAFFLPRDRPDLRLAARIDVVGVCLLAVGLACLEIGLKEAPGRGWSSARVLGLMSVSVLCGGAFIRRMLRSDEPVVDLRNFAALRFSLGCALSFILGMGLFGSVYLMPFFLGFVRGHDALAIGETMLVTGVAQLLVTPLAVALEKRWDARLLSAAGFALFGAGLAASALQTPTTDFREMAAPQVLRGLAVMFCLLPPTRLALGHLPHEKVPDASGLFNLMRNLGGAIGLALIDTVIFSRLPTHADRLVESLKAADAQAARFVGIAPALLDRTSPPTAAEIAFVEPLVRRAAMTIAINEAWMMLAGVTGVALVCLLVSGGWLKIRDAGLEPLGRPSHPGSGGWPST</sequence>
<feature type="domain" description="Major facilitator superfamily (MFS) profile" evidence="9">
    <location>
        <begin position="14"/>
        <end position="456"/>
    </location>
</feature>
<dbReference type="Gene3D" id="1.20.1250.20">
    <property type="entry name" value="MFS general substrate transporter like domains"/>
    <property type="match status" value="1"/>
</dbReference>
<dbReference type="Proteomes" id="UP000239772">
    <property type="component" value="Unassembled WGS sequence"/>
</dbReference>
<dbReference type="RefSeq" id="WP_106336337.1">
    <property type="nucleotide sequence ID" value="NZ_PVZS01000008.1"/>
</dbReference>
<feature type="transmembrane region" description="Helical" evidence="8">
    <location>
        <begin position="12"/>
        <end position="32"/>
    </location>
</feature>
<feature type="transmembrane region" description="Helical" evidence="8">
    <location>
        <begin position="269"/>
        <end position="290"/>
    </location>
</feature>
<evidence type="ECO:0000256" key="6">
    <source>
        <dbReference type="ARBA" id="ARBA00022989"/>
    </source>
</evidence>
<gene>
    <name evidence="10" type="ORF">SLNSH_08985</name>
</gene>
<feature type="transmembrane region" description="Helical" evidence="8">
    <location>
        <begin position="333"/>
        <end position="352"/>
    </location>
</feature>
<dbReference type="Pfam" id="PF07690">
    <property type="entry name" value="MFS_1"/>
    <property type="match status" value="1"/>
</dbReference>
<dbReference type="NCBIfam" id="TIGR00711">
    <property type="entry name" value="efflux_EmrB"/>
    <property type="match status" value="1"/>
</dbReference>
<feature type="transmembrane region" description="Helical" evidence="8">
    <location>
        <begin position="367"/>
        <end position="385"/>
    </location>
</feature>
<evidence type="ECO:0000256" key="1">
    <source>
        <dbReference type="ARBA" id="ARBA00004651"/>
    </source>
</evidence>
<dbReference type="GO" id="GO:0022857">
    <property type="term" value="F:transmembrane transporter activity"/>
    <property type="evidence" value="ECO:0007669"/>
    <property type="project" value="InterPro"/>
</dbReference>
<evidence type="ECO:0000313" key="11">
    <source>
        <dbReference type="Proteomes" id="UP000239772"/>
    </source>
</evidence>
<dbReference type="GO" id="GO:0005886">
    <property type="term" value="C:plasma membrane"/>
    <property type="evidence" value="ECO:0007669"/>
    <property type="project" value="UniProtKB-SubCell"/>
</dbReference>
<organism evidence="10 11">
    <name type="scientific">Alsobacter soli</name>
    <dbReference type="NCBI Taxonomy" id="2109933"/>
    <lineage>
        <taxon>Bacteria</taxon>
        <taxon>Pseudomonadati</taxon>
        <taxon>Pseudomonadota</taxon>
        <taxon>Alphaproteobacteria</taxon>
        <taxon>Hyphomicrobiales</taxon>
        <taxon>Alsobacteraceae</taxon>
        <taxon>Alsobacter</taxon>
    </lineage>
</organism>
<evidence type="ECO:0000256" key="5">
    <source>
        <dbReference type="ARBA" id="ARBA00022692"/>
    </source>
</evidence>
<evidence type="ECO:0000256" key="2">
    <source>
        <dbReference type="ARBA" id="ARBA00008537"/>
    </source>
</evidence>
<feature type="transmembrane region" description="Helical" evidence="8">
    <location>
        <begin position="201"/>
        <end position="219"/>
    </location>
</feature>
<comment type="caution">
    <text evidence="10">The sequence shown here is derived from an EMBL/GenBank/DDBJ whole genome shotgun (WGS) entry which is preliminary data.</text>
</comment>
<keyword evidence="4" id="KW-1003">Cell membrane</keyword>
<dbReference type="InterPro" id="IPR011701">
    <property type="entry name" value="MFS"/>
</dbReference>
<accession>A0A2T1HUK0</accession>
<evidence type="ECO:0000256" key="7">
    <source>
        <dbReference type="ARBA" id="ARBA00023136"/>
    </source>
</evidence>
<protein>
    <submittedName>
        <fullName evidence="10">MFS transporter</fullName>
    </submittedName>
</protein>
<dbReference type="PANTHER" id="PTHR42718">
    <property type="entry name" value="MAJOR FACILITATOR SUPERFAMILY MULTIDRUG TRANSPORTER MFSC"/>
    <property type="match status" value="1"/>
</dbReference>
<feature type="transmembrane region" description="Helical" evidence="8">
    <location>
        <begin position="79"/>
        <end position="103"/>
    </location>
</feature>
<keyword evidence="3" id="KW-0813">Transport</keyword>
<comment type="similarity">
    <text evidence="2">Belongs to the major facilitator superfamily. EmrB family.</text>
</comment>